<feature type="signal peptide" evidence="1">
    <location>
        <begin position="1"/>
        <end position="29"/>
    </location>
</feature>
<sequence>MRMIKCFRHLFLLFGAIVFLLLSDEAVSASPLRKGTEETERNRRRRLEDTDTLSQIQTILDDSLSKTNFDLRKAMTDPLQLELAAAVPVGCGNLALEMSFDRLTGLSSIDLTSLTAQSGTESTFPDCTALPQTKWKSAVDIVVGFGSDIVSGQVGARLVGRCGGQRYNQPLTVSVTSTGNTFTGSSNMEGILGDVVDAIAKVDILGVLSLTSTISSTVALIPSALSAYESTITSQVEAAFRNQMVQMVEPHLRQKLERLVPSTPFSLINRLAGFLPDIVELVVGDLSDYFGGGDDDLLNLDDLLATDDGE</sequence>
<reference evidence="2" key="1">
    <citation type="submission" date="2020-06" db="EMBL/GenBank/DDBJ databases">
        <authorList>
            <consortium name="Plant Systems Biology data submission"/>
        </authorList>
    </citation>
    <scope>NUCLEOTIDE SEQUENCE</scope>
    <source>
        <strain evidence="2">D6</strain>
    </source>
</reference>
<evidence type="ECO:0000313" key="3">
    <source>
        <dbReference type="Proteomes" id="UP001153069"/>
    </source>
</evidence>
<protein>
    <submittedName>
        <fullName evidence="2">Uncharacterized protein</fullName>
    </submittedName>
</protein>
<gene>
    <name evidence="2" type="ORF">SEMRO_856_G211610.1</name>
</gene>
<accession>A0A9N8HNX0</accession>
<organism evidence="2 3">
    <name type="scientific">Seminavis robusta</name>
    <dbReference type="NCBI Taxonomy" id="568900"/>
    <lineage>
        <taxon>Eukaryota</taxon>
        <taxon>Sar</taxon>
        <taxon>Stramenopiles</taxon>
        <taxon>Ochrophyta</taxon>
        <taxon>Bacillariophyta</taxon>
        <taxon>Bacillariophyceae</taxon>
        <taxon>Bacillariophycidae</taxon>
        <taxon>Naviculales</taxon>
        <taxon>Naviculaceae</taxon>
        <taxon>Seminavis</taxon>
    </lineage>
</organism>
<proteinExistence type="predicted"/>
<keyword evidence="3" id="KW-1185">Reference proteome</keyword>
<keyword evidence="1" id="KW-0732">Signal</keyword>
<feature type="chain" id="PRO_5040199394" evidence="1">
    <location>
        <begin position="30"/>
        <end position="310"/>
    </location>
</feature>
<evidence type="ECO:0000256" key="1">
    <source>
        <dbReference type="SAM" id="SignalP"/>
    </source>
</evidence>
<comment type="caution">
    <text evidence="2">The sequence shown here is derived from an EMBL/GenBank/DDBJ whole genome shotgun (WGS) entry which is preliminary data.</text>
</comment>
<dbReference type="AlphaFoldDB" id="A0A9N8HNX0"/>
<evidence type="ECO:0000313" key="2">
    <source>
        <dbReference type="EMBL" id="CAB9517438.1"/>
    </source>
</evidence>
<dbReference type="EMBL" id="CAICTM010000855">
    <property type="protein sequence ID" value="CAB9517438.1"/>
    <property type="molecule type" value="Genomic_DNA"/>
</dbReference>
<name>A0A9N8HNX0_9STRA</name>
<dbReference type="Proteomes" id="UP001153069">
    <property type="component" value="Unassembled WGS sequence"/>
</dbReference>